<accession>E1QYQ1</accession>
<dbReference type="KEGG" id="ols:Olsu_0391"/>
<dbReference type="Gene3D" id="3.30.450.40">
    <property type="match status" value="1"/>
</dbReference>
<dbReference type="PANTHER" id="PTHR21021:SF15">
    <property type="entry name" value="FREE METHIONINE-R-SULFOXIDE REDUCTASE"/>
    <property type="match status" value="1"/>
</dbReference>
<dbReference type="eggNOG" id="COG1956">
    <property type="taxonomic scope" value="Bacteria"/>
</dbReference>
<dbReference type="SUPFAM" id="SSF55781">
    <property type="entry name" value="GAF domain-like"/>
    <property type="match status" value="1"/>
</dbReference>
<proteinExistence type="inferred from homology"/>
<evidence type="ECO:0000313" key="3">
    <source>
        <dbReference type="EMBL" id="ADK67515.1"/>
    </source>
</evidence>
<dbReference type="InterPro" id="IPR029016">
    <property type="entry name" value="GAF-like_dom_sf"/>
</dbReference>
<evidence type="ECO:0000259" key="2">
    <source>
        <dbReference type="Pfam" id="PF13185"/>
    </source>
</evidence>
<dbReference type="PROSITE" id="PS01320">
    <property type="entry name" value="UPF0067"/>
    <property type="match status" value="1"/>
</dbReference>
<sequence>MPDYELLAAQILSLAEEDRHWSCVLSNASALVYAALNESVPDCRAPGTCDPAVPTVNWAGFYLMRSGRLVLGPFQGKAACVHIDLGRGVCGTAAATDGTQLVKDVHRFPGHIACDSASNSEIAVPLHACDSVVGILDIDSPLLSHFTETDARGLEAVARTIEDVTDFSDIV</sequence>
<name>E1QYQ1_OLSUV</name>
<reference evidence="3 4" key="1">
    <citation type="journal article" date="2010" name="Stand. Genomic Sci.">
        <title>Complete genome sequence of Olsenella uli type strain (VPI D76D-27C).</title>
        <authorList>
            <person name="Goker M."/>
            <person name="Held B."/>
            <person name="Lucas S."/>
            <person name="Nolan M."/>
            <person name="Yasawong M."/>
            <person name="Glavina Del Rio T."/>
            <person name="Tice H."/>
            <person name="Cheng J.F."/>
            <person name="Bruce D."/>
            <person name="Detter J.C."/>
            <person name="Tapia R."/>
            <person name="Han C."/>
            <person name="Goodwin L."/>
            <person name="Pitluck S."/>
            <person name="Liolios K."/>
            <person name="Ivanova N."/>
            <person name="Mavromatis K."/>
            <person name="Mikhailova N."/>
            <person name="Pati A."/>
            <person name="Chen A."/>
            <person name="Palaniappan K."/>
            <person name="Land M."/>
            <person name="Hauser L."/>
            <person name="Chang Y.J."/>
            <person name="Jeffries C.D."/>
            <person name="Rohde M."/>
            <person name="Sikorski J."/>
            <person name="Pukall R."/>
            <person name="Woyke T."/>
            <person name="Bristow J."/>
            <person name="Eisen J.A."/>
            <person name="Markowitz V."/>
            <person name="Hugenholtz P."/>
            <person name="Kyrpides N.C."/>
            <person name="Klenk H.P."/>
            <person name="Lapidus A."/>
        </authorList>
    </citation>
    <scope>NUCLEOTIDE SEQUENCE [LARGE SCALE GENOMIC DNA]</scope>
    <source>
        <strain evidence="4">ATCC 49627 / DSM 7084 / CIP 109912 / JCM 12494 / NCIMB 702895 / VPI D76D-27C</strain>
    </source>
</reference>
<dbReference type="Pfam" id="PF13185">
    <property type="entry name" value="GAF_2"/>
    <property type="match status" value="1"/>
</dbReference>
<protein>
    <submittedName>
        <fullName evidence="3">Putative GAF sensor protein</fullName>
    </submittedName>
</protein>
<dbReference type="InterPro" id="IPR051330">
    <property type="entry name" value="Phosphatase_reg/MetRdx"/>
</dbReference>
<feature type="domain" description="GAF" evidence="2">
    <location>
        <begin position="58"/>
        <end position="162"/>
    </location>
</feature>
<dbReference type="GeneID" id="78511845"/>
<dbReference type="GO" id="GO:0005829">
    <property type="term" value="C:cytosol"/>
    <property type="evidence" value="ECO:0007669"/>
    <property type="project" value="TreeGrafter"/>
</dbReference>
<dbReference type="InterPro" id="IPR000614">
    <property type="entry name" value="FRMsr_CS"/>
</dbReference>
<keyword evidence="4" id="KW-1185">Reference proteome</keyword>
<dbReference type="AlphaFoldDB" id="E1QYQ1"/>
<organism evidence="3 4">
    <name type="scientific">Olsenella uli (strain ATCC 49627 / DSM 7084 / CCUG 31166 / CIP 109912 / JCM 12494 / LMG 11480 / NCIMB 702895 / VPI D76D-27C)</name>
    <name type="common">Lactobacillus uli</name>
    <dbReference type="NCBI Taxonomy" id="633147"/>
    <lineage>
        <taxon>Bacteria</taxon>
        <taxon>Bacillati</taxon>
        <taxon>Actinomycetota</taxon>
        <taxon>Coriobacteriia</taxon>
        <taxon>Coriobacteriales</taxon>
        <taxon>Atopobiaceae</taxon>
        <taxon>Olsenella</taxon>
    </lineage>
</organism>
<dbReference type="OrthoDB" id="9796252at2"/>
<dbReference type="STRING" id="633147.Olsu_0391"/>
<dbReference type="PANTHER" id="PTHR21021">
    <property type="entry name" value="GAF/PUTATIVE CYTOSKELETAL PROTEIN"/>
    <property type="match status" value="1"/>
</dbReference>
<evidence type="ECO:0000256" key="1">
    <source>
        <dbReference type="ARBA" id="ARBA00038454"/>
    </source>
</evidence>
<dbReference type="FunFam" id="3.30.450.40:FF:000008">
    <property type="entry name" value="GAF domain-containing proteins"/>
    <property type="match status" value="1"/>
</dbReference>
<dbReference type="GO" id="GO:0033745">
    <property type="term" value="F:L-methionine-(R)-S-oxide reductase activity"/>
    <property type="evidence" value="ECO:0007669"/>
    <property type="project" value="TreeGrafter"/>
</dbReference>
<evidence type="ECO:0000313" key="4">
    <source>
        <dbReference type="Proteomes" id="UP000000333"/>
    </source>
</evidence>
<dbReference type="InterPro" id="IPR003018">
    <property type="entry name" value="GAF"/>
</dbReference>
<comment type="similarity">
    <text evidence="1">Belongs to the free Met sulfoxide reductase family.</text>
</comment>
<dbReference type="RefSeq" id="WP_013251267.1">
    <property type="nucleotide sequence ID" value="NC_014363.1"/>
</dbReference>
<dbReference type="Proteomes" id="UP000000333">
    <property type="component" value="Chromosome"/>
</dbReference>
<gene>
    <name evidence="3" type="ordered locus">Olsu_0391</name>
</gene>
<dbReference type="EMBL" id="CP002106">
    <property type="protein sequence ID" value="ADK67515.1"/>
    <property type="molecule type" value="Genomic_DNA"/>
</dbReference>
<dbReference type="HOGENOM" id="CLU_077738_2_0_11"/>